<dbReference type="SUPFAM" id="SSF54001">
    <property type="entry name" value="Cysteine proteinases"/>
    <property type="match status" value="1"/>
</dbReference>
<name>A0AAP0CMK3_9ASTR</name>
<evidence type="ECO:0000313" key="6">
    <source>
        <dbReference type="EMBL" id="KAK9056927.1"/>
    </source>
</evidence>
<evidence type="ECO:0000313" key="7">
    <source>
        <dbReference type="Proteomes" id="UP001408789"/>
    </source>
</evidence>
<dbReference type="InterPro" id="IPR036426">
    <property type="entry name" value="Bulb-type_lectin_dom_sf"/>
</dbReference>
<dbReference type="InterPro" id="IPR000858">
    <property type="entry name" value="S_locus_glycoprot_dom"/>
</dbReference>
<keyword evidence="3" id="KW-0325">Glycoprotein</keyword>
<keyword evidence="1" id="KW-0732">Signal</keyword>
<evidence type="ECO:0000256" key="2">
    <source>
        <dbReference type="ARBA" id="ARBA00023157"/>
    </source>
</evidence>
<evidence type="ECO:0000256" key="4">
    <source>
        <dbReference type="SAM" id="MobiDB-lite"/>
    </source>
</evidence>
<evidence type="ECO:0000256" key="1">
    <source>
        <dbReference type="ARBA" id="ARBA00022729"/>
    </source>
</evidence>
<comment type="caution">
    <text evidence="6">The sequence shown here is derived from an EMBL/GenBank/DDBJ whole genome shotgun (WGS) entry which is preliminary data.</text>
</comment>
<dbReference type="GO" id="GO:0048544">
    <property type="term" value="P:recognition of pollen"/>
    <property type="evidence" value="ECO:0007669"/>
    <property type="project" value="InterPro"/>
</dbReference>
<feature type="region of interest" description="Disordered" evidence="4">
    <location>
        <begin position="320"/>
        <end position="345"/>
    </location>
</feature>
<evidence type="ECO:0000259" key="5">
    <source>
        <dbReference type="PROSITE" id="PS50927"/>
    </source>
</evidence>
<dbReference type="Pfam" id="PF00954">
    <property type="entry name" value="S_locus_glycop"/>
    <property type="match status" value="1"/>
</dbReference>
<accession>A0AAP0CMK3</accession>
<dbReference type="Pfam" id="PF01453">
    <property type="entry name" value="B_lectin"/>
    <property type="match status" value="1"/>
</dbReference>
<dbReference type="CDD" id="cd00028">
    <property type="entry name" value="B_lectin"/>
    <property type="match status" value="1"/>
</dbReference>
<evidence type="ECO:0000256" key="3">
    <source>
        <dbReference type="ARBA" id="ARBA00023180"/>
    </source>
</evidence>
<dbReference type="SMART" id="SM00108">
    <property type="entry name" value="B_lectin"/>
    <property type="match status" value="1"/>
</dbReference>
<dbReference type="Gene3D" id="2.90.10.10">
    <property type="entry name" value="Bulb-type lectin domain"/>
    <property type="match status" value="1"/>
</dbReference>
<dbReference type="AlphaFoldDB" id="A0AAP0CMK3"/>
<reference evidence="6 7" key="1">
    <citation type="submission" date="2024-04" db="EMBL/GenBank/DDBJ databases">
        <title>The reference genome of an endangered Asteraceae, Deinandra increscens subsp. villosa, native to the Central Coast of California.</title>
        <authorList>
            <person name="Guilliams M."/>
            <person name="Hasenstab-Lehman K."/>
            <person name="Meyer R."/>
            <person name="Mcevoy S."/>
        </authorList>
    </citation>
    <scope>NUCLEOTIDE SEQUENCE [LARGE SCALE GENOMIC DNA]</scope>
    <source>
        <tissue evidence="6">Leaf</tissue>
    </source>
</reference>
<keyword evidence="2" id="KW-1015">Disulfide bond</keyword>
<dbReference type="PANTHER" id="PTHR32444:SF10">
    <property type="entry name" value="CURCULIN-LIKE (MANNOSE-BINDING) LECTIN FAMILY PROTEIN-RELATED"/>
    <property type="match status" value="1"/>
</dbReference>
<dbReference type="PROSITE" id="PS50927">
    <property type="entry name" value="BULB_LECTIN"/>
    <property type="match status" value="1"/>
</dbReference>
<sequence>MGTVRSESLMRWVWEANRGKPVRENATVTFGSDGNLVLADSDGRVVWQTNTANKGVVGFQVLPTGNMVLHDGKGNFLWQSFDSPTDTLLVGQTLRAGGPSKLVSRLSEANNNDGPYSLVMEPKGLSMYYKTPNSPRPMLYWSSTEWFTIEKGSLTNLTLTSRPDTDEGFLYYLTFIYFATNPISSSNRNMAFSRYNNTLSYLRLGIDGNLRFYTYNPNVQGVAWELVYTFLDRRSMEGECQLPGRCGNFGLCEDSQCVACPTKNGLVGWSKDCEAKKVTSCKSSEFGYYKLEGVDHFTIKYTRGDGGTKQSDCESKCTKDWADSVPGGPGDIGEHESNSGEMPKSPDKVFACGLENKELAVEKFASRRDVESAEVVNKNTNELIADVGNDVGSRKGLLNLMRDALFVTSSGPGTGWTLLTSLVPGENVQCEIIDCWAEILNDDEKRRSRESPHRLFCRAFRVQGDKMWEDKDVDNSARIKWFSKKDLFVQYLDEWKHPKAGKLKVAKVGRLVLECASRGNVKDCGVYTMRHMETFMGYSREKFLCGLEKDVKKKRGGDGVKMRINSLRKKYAARILLSDINMRKEMVCMVTGIPK</sequence>
<proteinExistence type="predicted"/>
<keyword evidence="7" id="KW-1185">Reference proteome</keyword>
<dbReference type="InterPro" id="IPR038765">
    <property type="entry name" value="Papain-like_cys_pep_sf"/>
</dbReference>
<gene>
    <name evidence="6" type="ORF">SSX86_024292</name>
</gene>
<dbReference type="Proteomes" id="UP001408789">
    <property type="component" value="Unassembled WGS sequence"/>
</dbReference>
<organism evidence="6 7">
    <name type="scientific">Deinandra increscens subsp. villosa</name>
    <dbReference type="NCBI Taxonomy" id="3103831"/>
    <lineage>
        <taxon>Eukaryota</taxon>
        <taxon>Viridiplantae</taxon>
        <taxon>Streptophyta</taxon>
        <taxon>Embryophyta</taxon>
        <taxon>Tracheophyta</taxon>
        <taxon>Spermatophyta</taxon>
        <taxon>Magnoliopsida</taxon>
        <taxon>eudicotyledons</taxon>
        <taxon>Gunneridae</taxon>
        <taxon>Pentapetalae</taxon>
        <taxon>asterids</taxon>
        <taxon>campanulids</taxon>
        <taxon>Asterales</taxon>
        <taxon>Asteraceae</taxon>
        <taxon>Asteroideae</taxon>
        <taxon>Heliantheae alliance</taxon>
        <taxon>Madieae</taxon>
        <taxon>Madiinae</taxon>
        <taxon>Deinandra</taxon>
    </lineage>
</organism>
<dbReference type="FunFam" id="2.90.10.30:FF:000003">
    <property type="entry name" value="Os04g0303100 protein"/>
    <property type="match status" value="1"/>
</dbReference>
<dbReference type="InterPro" id="IPR001480">
    <property type="entry name" value="Bulb-type_lectin_dom"/>
</dbReference>
<dbReference type="SUPFAM" id="SSF51110">
    <property type="entry name" value="alpha-D-mannose-specific plant lectins"/>
    <property type="match status" value="1"/>
</dbReference>
<dbReference type="EMBL" id="JBCNJP010000024">
    <property type="protein sequence ID" value="KAK9056927.1"/>
    <property type="molecule type" value="Genomic_DNA"/>
</dbReference>
<feature type="domain" description="Bulb-type lectin" evidence="5">
    <location>
        <begin position="1"/>
        <end position="82"/>
    </location>
</feature>
<dbReference type="PANTHER" id="PTHR32444">
    <property type="entry name" value="BULB-TYPE LECTIN DOMAIN-CONTAINING PROTEIN"/>
    <property type="match status" value="1"/>
</dbReference>
<protein>
    <recommendedName>
        <fullName evidence="5">Bulb-type lectin domain-containing protein</fullName>
    </recommendedName>
</protein>